<keyword evidence="3" id="KW-1185">Reference proteome</keyword>
<evidence type="ECO:0000256" key="1">
    <source>
        <dbReference type="SAM" id="MobiDB-lite"/>
    </source>
</evidence>
<accession>A0A4Z2IAU9</accession>
<proteinExistence type="predicted"/>
<evidence type="ECO:0000313" key="2">
    <source>
        <dbReference type="EMBL" id="TNN75156.1"/>
    </source>
</evidence>
<evidence type="ECO:0000313" key="3">
    <source>
        <dbReference type="Proteomes" id="UP000314294"/>
    </source>
</evidence>
<dbReference type="EMBL" id="SRLO01000106">
    <property type="protein sequence ID" value="TNN75156.1"/>
    <property type="molecule type" value="Genomic_DNA"/>
</dbReference>
<dbReference type="AlphaFoldDB" id="A0A4Z2IAU9"/>
<sequence>MLLDLRVLTMSSSAAFSNCLVRFSDMLWRPKPSLWNESSGSALASGLSELQLMREKGSAMQGSDDSRARCGHSSLCTAG</sequence>
<name>A0A4Z2IAU9_9TELE</name>
<comment type="caution">
    <text evidence="2">The sequence shown here is derived from an EMBL/GenBank/DDBJ whole genome shotgun (WGS) entry which is preliminary data.</text>
</comment>
<reference evidence="2 3" key="1">
    <citation type="submission" date="2019-03" db="EMBL/GenBank/DDBJ databases">
        <title>First draft genome of Liparis tanakae, snailfish: a comprehensive survey of snailfish specific genes.</title>
        <authorList>
            <person name="Kim W."/>
            <person name="Song I."/>
            <person name="Jeong J.-H."/>
            <person name="Kim D."/>
            <person name="Kim S."/>
            <person name="Ryu S."/>
            <person name="Song J.Y."/>
            <person name="Lee S.K."/>
        </authorList>
    </citation>
    <scope>NUCLEOTIDE SEQUENCE [LARGE SCALE GENOMIC DNA]</scope>
    <source>
        <tissue evidence="2">Muscle</tissue>
    </source>
</reference>
<dbReference type="Proteomes" id="UP000314294">
    <property type="component" value="Unassembled WGS sequence"/>
</dbReference>
<organism evidence="2 3">
    <name type="scientific">Liparis tanakae</name>
    <name type="common">Tanaka's snailfish</name>
    <dbReference type="NCBI Taxonomy" id="230148"/>
    <lineage>
        <taxon>Eukaryota</taxon>
        <taxon>Metazoa</taxon>
        <taxon>Chordata</taxon>
        <taxon>Craniata</taxon>
        <taxon>Vertebrata</taxon>
        <taxon>Euteleostomi</taxon>
        <taxon>Actinopterygii</taxon>
        <taxon>Neopterygii</taxon>
        <taxon>Teleostei</taxon>
        <taxon>Neoteleostei</taxon>
        <taxon>Acanthomorphata</taxon>
        <taxon>Eupercaria</taxon>
        <taxon>Perciformes</taxon>
        <taxon>Cottioidei</taxon>
        <taxon>Cottales</taxon>
        <taxon>Liparidae</taxon>
        <taxon>Liparis</taxon>
    </lineage>
</organism>
<feature type="region of interest" description="Disordered" evidence="1">
    <location>
        <begin position="55"/>
        <end position="79"/>
    </location>
</feature>
<gene>
    <name evidence="2" type="ORF">EYF80_014566</name>
</gene>
<protein>
    <submittedName>
        <fullName evidence="2">Uncharacterized protein</fullName>
    </submittedName>
</protein>